<dbReference type="InterPro" id="IPR000157">
    <property type="entry name" value="TIR_dom"/>
</dbReference>
<evidence type="ECO:0000256" key="10">
    <source>
        <dbReference type="ARBA" id="ARBA00023180"/>
    </source>
</evidence>
<dbReference type="GO" id="GO:0038023">
    <property type="term" value="F:signaling receptor activity"/>
    <property type="evidence" value="ECO:0007669"/>
    <property type="project" value="TreeGrafter"/>
</dbReference>
<dbReference type="InterPro" id="IPR000372">
    <property type="entry name" value="LRRNT"/>
</dbReference>
<dbReference type="AlphaFoldDB" id="A0A2T7NB38"/>
<dbReference type="SMART" id="SM00369">
    <property type="entry name" value="LRR_TYP"/>
    <property type="match status" value="7"/>
</dbReference>
<dbReference type="InterPro" id="IPR026906">
    <property type="entry name" value="LRR_5"/>
</dbReference>
<dbReference type="GO" id="GO:0007165">
    <property type="term" value="P:signal transduction"/>
    <property type="evidence" value="ECO:0007669"/>
    <property type="project" value="InterPro"/>
</dbReference>
<keyword evidence="10" id="KW-0325">Glycoprotein</keyword>
<sequence length="1235" mass="141425">MGCWRIAALAIVTGVWIIQTDAWPAEDNSTSSRNNINNTAVTVTMDSIYLTNSSHDVNVTDKDGPDGKQVITRCRVEYSNVKLTDHFSIHDYVLPSIKMILNFLMDEERDNKNRTMCFVTRSDIESKLNSSDGPPINVMFLFTCKDPGIEVIFLEDEEVSKRDVETNDTEEVRASDRVSSSTEHRFYSRYISYVQIKQCRISLRGAWMVASMTDLRAFESFDNNTLNLQELQQDTKLCDAFRNVVAFSIINNWAVEDDLYLVATCTGKLDNVVEVLFTNISLKTFPETLHTAMPNLRALEMSDNDLWAPVDFDWMPNIEELPRNLSRTSQFNFEYSYSGAIDLKPNIFRREYILNGNNITNLTHFYFRGKFQYVSLQQNDMTEIGEKVFYHIPDLQFLSLADNVLESLPENLFSSLRKLKRLDLQGNKLKYLPTNLFRNLQQLEKLNLEGNKLEKLQDGLFANLEHLTSVRLKGNNLMYVSDKAFDTLSIKLSLLDLSENPLKEIPPIIFLLRGLVNTNLESTDIEVLDFVEIINRTSFNRVVEILINPTSGEDVNLKVAPDFQRVVSLRNSKLRSIVMYNSTEDTIITFTLLAKYFTFQTDGAHLACDCNILNVTHLMTDLRQKGALSGTEALFTGWTCSWPDELRQRTAVSLHDEETYCPFREERNLTEINARCPHPCNCYVRTGVATVIVDCQHAGLTSLPAFVPARTRELWLQNNTIKTVEELPYLQQLETLKLSANNLQDLPKKVLDQLTSLHVLHVDDNWLTTLLPDLGDLQQLRSVRLSGNPFRCDCNTRWLKRWVLDPKVEVEDWNDIKCSLDDDEGKLITRVPDEKFVCKIAPSLTQLAVPIAVPVSLALLLVVLAVIAFICRRQLKVQLYIYTGLHTFDRDPSDARFLYDVTVCCSLGDQDWVLTNVVTVLEVAYNYKVFFLNRDAFLGYSISNNVRHCVKKSRRLVVVLSKGWNSEETLITAVRQGLDKCRKDMVHFLTVVLHEISPRDIQDKDLQQFVKKGRFLTTSESHFHKKLAYEMPHFQKDKIFQCCREVRKPEGAVKFHDILSIAENQENVILEIGAAPSAGCNRRVCKLPSTGERATKSVFVWYSNVDLTYTVESIVKPLESRGHQCIVQDRDFPLGAAIQDNIVRAADSCSRAVFVLSDDIGASEWFLFTFHVVFDRCQQNRDRRVLLVLRAALNADRLTSDVQQAVRTSAVLREQDPWFEARLQNFAESDFNEMD</sequence>
<dbReference type="Pfam" id="PF01582">
    <property type="entry name" value="TIR"/>
    <property type="match status" value="1"/>
</dbReference>
<keyword evidence="6" id="KW-0677">Repeat</keyword>
<dbReference type="Pfam" id="PF13306">
    <property type="entry name" value="LRR_5"/>
    <property type="match status" value="1"/>
</dbReference>
<dbReference type="EMBL" id="PZQS01000014">
    <property type="protein sequence ID" value="PVD18371.1"/>
    <property type="molecule type" value="Genomic_DNA"/>
</dbReference>
<dbReference type="Pfam" id="PF13676">
    <property type="entry name" value="TIR_2"/>
    <property type="match status" value="1"/>
</dbReference>
<dbReference type="InterPro" id="IPR000483">
    <property type="entry name" value="Cys-rich_flank_reg_C"/>
</dbReference>
<dbReference type="SMART" id="SM00364">
    <property type="entry name" value="LRR_BAC"/>
    <property type="match status" value="5"/>
</dbReference>
<dbReference type="PROSITE" id="PS50104">
    <property type="entry name" value="TIR"/>
    <property type="match status" value="2"/>
</dbReference>
<dbReference type="Gene3D" id="3.40.50.10140">
    <property type="entry name" value="Toll/interleukin-1 receptor homology (TIR) domain"/>
    <property type="match status" value="2"/>
</dbReference>
<dbReference type="SMART" id="SM00082">
    <property type="entry name" value="LRRCT"/>
    <property type="match status" value="2"/>
</dbReference>
<evidence type="ECO:0000256" key="3">
    <source>
        <dbReference type="ARBA" id="ARBA00022614"/>
    </source>
</evidence>
<accession>A0A2T7NB38</accession>
<keyword evidence="15" id="KW-1185">Reference proteome</keyword>
<dbReference type="SMART" id="SM00013">
    <property type="entry name" value="LRRNT"/>
    <property type="match status" value="1"/>
</dbReference>
<dbReference type="InterPro" id="IPR035897">
    <property type="entry name" value="Toll_tir_struct_dom_sf"/>
</dbReference>
<feature type="transmembrane region" description="Helical" evidence="11">
    <location>
        <begin position="847"/>
        <end position="871"/>
    </location>
</feature>
<evidence type="ECO:0000256" key="11">
    <source>
        <dbReference type="SAM" id="Phobius"/>
    </source>
</evidence>
<dbReference type="PANTHER" id="PTHR24365:SF541">
    <property type="entry name" value="PROTEIN TOLL-RELATED"/>
    <property type="match status" value="1"/>
</dbReference>
<dbReference type="Pfam" id="PF13855">
    <property type="entry name" value="LRR_8"/>
    <property type="match status" value="1"/>
</dbReference>
<evidence type="ECO:0000259" key="13">
    <source>
        <dbReference type="PROSITE" id="PS50104"/>
    </source>
</evidence>
<dbReference type="Gene3D" id="3.80.10.10">
    <property type="entry name" value="Ribonuclease Inhibitor"/>
    <property type="match status" value="3"/>
</dbReference>
<comment type="similarity">
    <text evidence="2">Belongs to the Toll-like receptor family.</text>
</comment>
<name>A0A2T7NB38_POMCA</name>
<dbReference type="SUPFAM" id="SSF52058">
    <property type="entry name" value="L domain-like"/>
    <property type="match status" value="1"/>
</dbReference>
<keyword evidence="7 11" id="KW-1133">Transmembrane helix</keyword>
<comment type="subcellular location">
    <subcellularLocation>
        <location evidence="1">Membrane</location>
        <topology evidence="1">Single-pass type I membrane protein</topology>
    </subcellularLocation>
</comment>
<dbReference type="PROSITE" id="PS51450">
    <property type="entry name" value="LRR"/>
    <property type="match status" value="3"/>
</dbReference>
<evidence type="ECO:0000256" key="8">
    <source>
        <dbReference type="ARBA" id="ARBA00023136"/>
    </source>
</evidence>
<evidence type="ECO:0000256" key="4">
    <source>
        <dbReference type="ARBA" id="ARBA00022692"/>
    </source>
</evidence>
<evidence type="ECO:0000256" key="5">
    <source>
        <dbReference type="ARBA" id="ARBA00022729"/>
    </source>
</evidence>
<keyword evidence="8 11" id="KW-0472">Membrane</keyword>
<gene>
    <name evidence="14" type="ORF">C0Q70_20920</name>
</gene>
<evidence type="ECO:0000256" key="7">
    <source>
        <dbReference type="ARBA" id="ARBA00022989"/>
    </source>
</evidence>
<dbReference type="PANTHER" id="PTHR24365">
    <property type="entry name" value="TOLL-LIKE RECEPTOR"/>
    <property type="match status" value="1"/>
</dbReference>
<feature type="chain" id="PRO_5015725871" description="TIR domain-containing protein" evidence="12">
    <location>
        <begin position="23"/>
        <end position="1235"/>
    </location>
</feature>
<feature type="domain" description="TIR" evidence="13">
    <location>
        <begin position="1094"/>
        <end position="1227"/>
    </location>
</feature>
<proteinExistence type="inferred from homology"/>
<evidence type="ECO:0000256" key="9">
    <source>
        <dbReference type="ARBA" id="ARBA00023170"/>
    </source>
</evidence>
<dbReference type="STRING" id="400727.A0A2T7NB38"/>
<dbReference type="GO" id="GO:0005886">
    <property type="term" value="C:plasma membrane"/>
    <property type="evidence" value="ECO:0007669"/>
    <property type="project" value="TreeGrafter"/>
</dbReference>
<evidence type="ECO:0000256" key="6">
    <source>
        <dbReference type="ARBA" id="ARBA00022737"/>
    </source>
</evidence>
<reference evidence="14 15" key="1">
    <citation type="submission" date="2018-04" db="EMBL/GenBank/DDBJ databases">
        <title>The genome of golden apple snail Pomacea canaliculata provides insight into stress tolerance and invasive adaptation.</title>
        <authorList>
            <person name="Liu C."/>
            <person name="Liu B."/>
            <person name="Ren Y."/>
            <person name="Zhang Y."/>
            <person name="Wang H."/>
            <person name="Li S."/>
            <person name="Jiang F."/>
            <person name="Yin L."/>
            <person name="Zhang G."/>
            <person name="Qian W."/>
            <person name="Fan W."/>
        </authorList>
    </citation>
    <scope>NUCLEOTIDE SEQUENCE [LARGE SCALE GENOMIC DNA]</scope>
    <source>
        <strain evidence="14">SZHN2017</strain>
        <tissue evidence="14">Muscle</tissue>
    </source>
</reference>
<keyword evidence="4 11" id="KW-0812">Transmembrane</keyword>
<protein>
    <recommendedName>
        <fullName evidence="13">TIR domain-containing protein</fullName>
    </recommendedName>
</protein>
<evidence type="ECO:0000313" key="14">
    <source>
        <dbReference type="EMBL" id="PVD18371.1"/>
    </source>
</evidence>
<dbReference type="SMART" id="SM00255">
    <property type="entry name" value="TIR"/>
    <property type="match status" value="1"/>
</dbReference>
<dbReference type="OrthoDB" id="6151426at2759"/>
<evidence type="ECO:0000256" key="1">
    <source>
        <dbReference type="ARBA" id="ARBA00004479"/>
    </source>
</evidence>
<keyword evidence="3" id="KW-0433">Leucine-rich repeat</keyword>
<evidence type="ECO:0000313" key="15">
    <source>
        <dbReference type="Proteomes" id="UP000245119"/>
    </source>
</evidence>
<dbReference type="Proteomes" id="UP000245119">
    <property type="component" value="Linkage Group LG14"/>
</dbReference>
<dbReference type="InterPro" id="IPR003591">
    <property type="entry name" value="Leu-rich_rpt_typical-subtyp"/>
</dbReference>
<dbReference type="InterPro" id="IPR001611">
    <property type="entry name" value="Leu-rich_rpt"/>
</dbReference>
<organism evidence="14 15">
    <name type="scientific">Pomacea canaliculata</name>
    <name type="common">Golden apple snail</name>
    <dbReference type="NCBI Taxonomy" id="400727"/>
    <lineage>
        <taxon>Eukaryota</taxon>
        <taxon>Metazoa</taxon>
        <taxon>Spiralia</taxon>
        <taxon>Lophotrochozoa</taxon>
        <taxon>Mollusca</taxon>
        <taxon>Gastropoda</taxon>
        <taxon>Caenogastropoda</taxon>
        <taxon>Architaenioglossa</taxon>
        <taxon>Ampullarioidea</taxon>
        <taxon>Ampullariidae</taxon>
        <taxon>Pomacea</taxon>
    </lineage>
</organism>
<dbReference type="InterPro" id="IPR032675">
    <property type="entry name" value="LRR_dom_sf"/>
</dbReference>
<keyword evidence="5 12" id="KW-0732">Signal</keyword>
<evidence type="ECO:0000256" key="2">
    <source>
        <dbReference type="ARBA" id="ARBA00009634"/>
    </source>
</evidence>
<dbReference type="SUPFAM" id="SSF52200">
    <property type="entry name" value="Toll/Interleukin receptor TIR domain"/>
    <property type="match status" value="2"/>
</dbReference>
<feature type="signal peptide" evidence="12">
    <location>
        <begin position="1"/>
        <end position="22"/>
    </location>
</feature>
<evidence type="ECO:0000256" key="12">
    <source>
        <dbReference type="SAM" id="SignalP"/>
    </source>
</evidence>
<feature type="domain" description="TIR" evidence="13">
    <location>
        <begin position="897"/>
        <end position="1031"/>
    </location>
</feature>
<keyword evidence="9" id="KW-0675">Receptor</keyword>
<comment type="caution">
    <text evidence="14">The sequence shown here is derived from an EMBL/GenBank/DDBJ whole genome shotgun (WGS) entry which is preliminary data.</text>
</comment>